<evidence type="ECO:0000256" key="4">
    <source>
        <dbReference type="HAMAP-Rule" id="MF_01401"/>
    </source>
</evidence>
<comment type="catalytic activity">
    <reaction evidence="3 4">
        <text>[thioredoxin]-disulfide + L-methionine + H2O = L-methionine (S)-S-oxide + [thioredoxin]-dithiol</text>
        <dbReference type="Rhea" id="RHEA:19993"/>
        <dbReference type="Rhea" id="RHEA-COMP:10698"/>
        <dbReference type="Rhea" id="RHEA-COMP:10700"/>
        <dbReference type="ChEBI" id="CHEBI:15377"/>
        <dbReference type="ChEBI" id="CHEBI:29950"/>
        <dbReference type="ChEBI" id="CHEBI:50058"/>
        <dbReference type="ChEBI" id="CHEBI:57844"/>
        <dbReference type="ChEBI" id="CHEBI:58772"/>
        <dbReference type="EC" id="1.8.4.11"/>
    </reaction>
</comment>
<dbReference type="HAMAP" id="MF_01401">
    <property type="entry name" value="MsrA"/>
    <property type="match status" value="1"/>
</dbReference>
<keyword evidence="1 4" id="KW-0560">Oxidoreductase</keyword>
<name>A0ABQ1HG54_9GAMM</name>
<comment type="catalytic activity">
    <reaction evidence="2 4">
        <text>L-methionyl-[protein] + [thioredoxin]-disulfide + H2O = L-methionyl-(S)-S-oxide-[protein] + [thioredoxin]-dithiol</text>
        <dbReference type="Rhea" id="RHEA:14217"/>
        <dbReference type="Rhea" id="RHEA-COMP:10698"/>
        <dbReference type="Rhea" id="RHEA-COMP:10700"/>
        <dbReference type="Rhea" id="RHEA-COMP:12313"/>
        <dbReference type="Rhea" id="RHEA-COMP:12315"/>
        <dbReference type="ChEBI" id="CHEBI:15377"/>
        <dbReference type="ChEBI" id="CHEBI:16044"/>
        <dbReference type="ChEBI" id="CHEBI:29950"/>
        <dbReference type="ChEBI" id="CHEBI:44120"/>
        <dbReference type="ChEBI" id="CHEBI:50058"/>
        <dbReference type="EC" id="1.8.4.11"/>
    </reaction>
</comment>
<dbReference type="SUPFAM" id="SSF55068">
    <property type="entry name" value="Peptide methionine sulfoxide reductase"/>
    <property type="match status" value="1"/>
</dbReference>
<dbReference type="PANTHER" id="PTHR43774:SF1">
    <property type="entry name" value="PEPTIDE METHIONINE SULFOXIDE REDUCTASE MSRA 2"/>
    <property type="match status" value="1"/>
</dbReference>
<evidence type="ECO:0000256" key="5">
    <source>
        <dbReference type="SAM" id="MobiDB-lite"/>
    </source>
</evidence>
<dbReference type="EMBL" id="BMKC01000001">
    <property type="protein sequence ID" value="GGA76166.1"/>
    <property type="molecule type" value="Genomic_DNA"/>
</dbReference>
<evidence type="ECO:0000256" key="1">
    <source>
        <dbReference type="ARBA" id="ARBA00023002"/>
    </source>
</evidence>
<dbReference type="PANTHER" id="PTHR43774">
    <property type="entry name" value="PEPTIDE METHIONINE SULFOXIDE REDUCTASE"/>
    <property type="match status" value="1"/>
</dbReference>
<accession>A0ABQ1HG54</accession>
<proteinExistence type="inferred from homology"/>
<evidence type="ECO:0000313" key="7">
    <source>
        <dbReference type="EMBL" id="GGA76166.1"/>
    </source>
</evidence>
<evidence type="ECO:0000259" key="6">
    <source>
        <dbReference type="Pfam" id="PF01625"/>
    </source>
</evidence>
<dbReference type="Pfam" id="PF01625">
    <property type="entry name" value="PMSR"/>
    <property type="match status" value="1"/>
</dbReference>
<evidence type="ECO:0000256" key="3">
    <source>
        <dbReference type="ARBA" id="ARBA00048782"/>
    </source>
</evidence>
<feature type="region of interest" description="Disordered" evidence="5">
    <location>
        <begin position="1"/>
        <end position="20"/>
    </location>
</feature>
<dbReference type="InterPro" id="IPR002569">
    <property type="entry name" value="Met_Sox_Rdtase_MsrA_dom"/>
</dbReference>
<comment type="function">
    <text evidence="4">Has an important function as a repair enzyme for proteins that have been inactivated by oxidation. Catalyzes the reversible oxidation-reduction of methionine sulfoxide in proteins to methionine.</text>
</comment>
<feature type="domain" description="Peptide methionine sulphoxide reductase MsrA" evidence="6">
    <location>
        <begin position="36"/>
        <end position="188"/>
    </location>
</feature>
<evidence type="ECO:0000256" key="2">
    <source>
        <dbReference type="ARBA" id="ARBA00047806"/>
    </source>
</evidence>
<protein>
    <recommendedName>
        <fullName evidence="4">Peptide methionine sulfoxide reductase MsrA</fullName>
        <shortName evidence="4">Protein-methionine-S-oxide reductase</shortName>
        <ecNumber evidence="4">1.8.4.11</ecNumber>
    </recommendedName>
    <alternativeName>
        <fullName evidence="4">Peptide-methionine (S)-S-oxide reductase</fullName>
        <shortName evidence="4">Peptide Met(O) reductase</shortName>
    </alternativeName>
</protein>
<reference evidence="8" key="1">
    <citation type="journal article" date="2019" name="Int. J. Syst. Evol. Microbiol.">
        <title>The Global Catalogue of Microorganisms (GCM) 10K type strain sequencing project: providing services to taxonomists for standard genome sequencing and annotation.</title>
        <authorList>
            <consortium name="The Broad Institute Genomics Platform"/>
            <consortium name="The Broad Institute Genome Sequencing Center for Infectious Disease"/>
            <person name="Wu L."/>
            <person name="Ma J."/>
        </authorList>
    </citation>
    <scope>NUCLEOTIDE SEQUENCE [LARGE SCALE GENOMIC DNA]</scope>
    <source>
        <strain evidence="8">CGMCC 1.15905</strain>
    </source>
</reference>
<keyword evidence="8" id="KW-1185">Reference proteome</keyword>
<evidence type="ECO:0000313" key="8">
    <source>
        <dbReference type="Proteomes" id="UP000623419"/>
    </source>
</evidence>
<organism evidence="7 8">
    <name type="scientific">Arenimonas soli</name>
    <dbReference type="NCBI Taxonomy" id="2269504"/>
    <lineage>
        <taxon>Bacteria</taxon>
        <taxon>Pseudomonadati</taxon>
        <taxon>Pseudomonadota</taxon>
        <taxon>Gammaproteobacteria</taxon>
        <taxon>Lysobacterales</taxon>
        <taxon>Lysobacteraceae</taxon>
        <taxon>Arenimonas</taxon>
    </lineage>
</organism>
<gene>
    <name evidence="4 7" type="primary">msrA</name>
    <name evidence="7" type="ORF">GCM10011521_12950</name>
</gene>
<dbReference type="EC" id="1.8.4.11" evidence="4"/>
<sequence length="213" mass="23256">MANESCDIPGQGLRVPPSEVPDPAQDIATADDRGEVVLAGGCFWCTEAVYRQLAGVTEVLPGYAGGSADTANYEAVCSGRTRHAEAIRIRYEPARISFGQLLKVFMAVAHDPTQKDRQGNDVGPQYRSAIFPLDADQRYVAGAYLAQLEQAGIYAAPIATTIEDMDTFFVAESHHHDYAARNPGQPYIQYVSTPKVEKLRRYFADGLGEKIRG</sequence>
<comment type="similarity">
    <text evidence="4">Belongs to the MsrA Met sulfoxide reductase family.</text>
</comment>
<dbReference type="InterPro" id="IPR036509">
    <property type="entry name" value="Met_Sox_Rdtase_MsrA_sf"/>
</dbReference>
<comment type="caution">
    <text evidence="7">The sequence shown here is derived from an EMBL/GenBank/DDBJ whole genome shotgun (WGS) entry which is preliminary data.</text>
</comment>
<dbReference type="Gene3D" id="3.30.1060.10">
    <property type="entry name" value="Peptide methionine sulphoxide reductase MsrA"/>
    <property type="match status" value="1"/>
</dbReference>
<feature type="active site" evidence="4">
    <location>
        <position position="42"/>
    </location>
</feature>
<dbReference type="RefSeq" id="WP_188662366.1">
    <property type="nucleotide sequence ID" value="NZ_BMKC01000001.1"/>
</dbReference>
<dbReference type="Proteomes" id="UP000623419">
    <property type="component" value="Unassembled WGS sequence"/>
</dbReference>
<dbReference type="NCBIfam" id="TIGR00401">
    <property type="entry name" value="msrA"/>
    <property type="match status" value="1"/>
</dbReference>